<protein>
    <recommendedName>
        <fullName evidence="4">DUF3375 domain-containing protein</fullName>
    </recommendedName>
</protein>
<evidence type="ECO:0000313" key="2">
    <source>
        <dbReference type="EMBL" id="GAA1191109.1"/>
    </source>
</evidence>
<evidence type="ECO:0000313" key="3">
    <source>
        <dbReference type="Proteomes" id="UP001500467"/>
    </source>
</evidence>
<reference evidence="2 3" key="1">
    <citation type="journal article" date="2019" name="Int. J. Syst. Evol. Microbiol.">
        <title>The Global Catalogue of Microorganisms (GCM) 10K type strain sequencing project: providing services to taxonomists for standard genome sequencing and annotation.</title>
        <authorList>
            <consortium name="The Broad Institute Genomics Platform"/>
            <consortium name="The Broad Institute Genome Sequencing Center for Infectious Disease"/>
            <person name="Wu L."/>
            <person name="Ma J."/>
        </authorList>
    </citation>
    <scope>NUCLEOTIDE SEQUENCE [LARGE SCALE GENOMIC DNA]</scope>
    <source>
        <strain evidence="2 3">JCM 13022</strain>
    </source>
</reference>
<keyword evidence="3" id="KW-1185">Reference proteome</keyword>
<sequence>MRADETTADADEGLARRLKALACTAPLHDLDARKSKLDWADATVYQMAEIGLHTIDQVTIAMDFDTGADHQQVTRRLLPFIAAQAPDRTADEHARVARWVLDNLINVGTTDRGFRRVYGAVDADGAYRRRAFDFKLLVELAASDGEVYLRATDEAINVLVGALDTDVESAHVAAEVKLENLITRGRLADAKLAAEQARYRTVQYGEILRAKLDATRRDVRSVDWERELPELLDSALTHIESRFRAETAILKNITAARDEAEDPDHKRRAAELVDIVADCIRRHTQLQNRLQAAGAVFRAEQDRQQFSGPAQRSAVDVFGQLLTPTLDLPLSDALAPVEAYFRAGAGTTVPSVPSLPSLVSLLLRPAPERDHVVGEVPDPELQPADDVDAFTDDQWRQADALLDLPEVPRRLSGLLEEARTADPAVARLVALRAVHAYGPEVGGALRQSQQSVLLAVDDGAELDDPEIGGADLLLMSAAVDGDPGDPGDPRGEETGGDTGTGAGGLAGGGEDPVATDADGVERAPDLFDDTESIEEAAL</sequence>
<evidence type="ECO:0008006" key="4">
    <source>
        <dbReference type="Google" id="ProtNLM"/>
    </source>
</evidence>
<dbReference type="EMBL" id="BAAALM010000002">
    <property type="protein sequence ID" value="GAA1191109.1"/>
    <property type="molecule type" value="Genomic_DNA"/>
</dbReference>
<feature type="compositionally biased region" description="Acidic residues" evidence="1">
    <location>
        <begin position="526"/>
        <end position="538"/>
    </location>
</feature>
<gene>
    <name evidence="2" type="ORF">GCM10009675_01790</name>
</gene>
<organism evidence="2 3">
    <name type="scientific">Prauserella alba</name>
    <dbReference type="NCBI Taxonomy" id="176898"/>
    <lineage>
        <taxon>Bacteria</taxon>
        <taxon>Bacillati</taxon>
        <taxon>Actinomycetota</taxon>
        <taxon>Actinomycetes</taxon>
        <taxon>Pseudonocardiales</taxon>
        <taxon>Pseudonocardiaceae</taxon>
        <taxon>Prauserella</taxon>
    </lineage>
</organism>
<proteinExistence type="predicted"/>
<name>A0ABN1V2Q5_9PSEU</name>
<comment type="caution">
    <text evidence="2">The sequence shown here is derived from an EMBL/GenBank/DDBJ whole genome shotgun (WGS) entry which is preliminary data.</text>
</comment>
<dbReference type="RefSeq" id="WP_253854731.1">
    <property type="nucleotide sequence ID" value="NZ_BAAALM010000002.1"/>
</dbReference>
<feature type="region of interest" description="Disordered" evidence="1">
    <location>
        <begin position="477"/>
        <end position="538"/>
    </location>
</feature>
<evidence type="ECO:0000256" key="1">
    <source>
        <dbReference type="SAM" id="MobiDB-lite"/>
    </source>
</evidence>
<dbReference type="Proteomes" id="UP001500467">
    <property type="component" value="Unassembled WGS sequence"/>
</dbReference>
<feature type="compositionally biased region" description="Gly residues" evidence="1">
    <location>
        <begin position="496"/>
        <end position="510"/>
    </location>
</feature>
<accession>A0ABN1V2Q5</accession>